<keyword evidence="2" id="KW-1185">Reference proteome</keyword>
<evidence type="ECO:0000313" key="2">
    <source>
        <dbReference type="Proteomes" id="UP000078576"/>
    </source>
</evidence>
<dbReference type="Proteomes" id="UP000078576">
    <property type="component" value="Unassembled WGS sequence"/>
</dbReference>
<dbReference type="AlphaFoldDB" id="A0A194UY57"/>
<protein>
    <submittedName>
        <fullName evidence="1">Uncharacterized protein</fullName>
    </submittedName>
</protein>
<gene>
    <name evidence="1" type="ORF">VP1G_10863</name>
</gene>
<name>A0A194UY57_CYTMA</name>
<evidence type="ECO:0000313" key="1">
    <source>
        <dbReference type="EMBL" id="KUI56549.1"/>
    </source>
</evidence>
<proteinExistence type="predicted"/>
<sequence length="315" mass="34850">MQLTESTRADRELVHEYQCLQEQTRLPKPLFKARLAALRNMGPCSDQRRCHLWLHGQLWKNNDFVVVLFPSDNLLKSLLDRLRGVNELLQVVIQVCQVLPAFLVLGDELLLALQQLLALLLQALALGSLVLDPGDHECVLVGSNVLWVLGEELLDGNKRKFLVLVTIFISHRRERKEGRVNNVLEALTSSDLALQVPLFVVQILQLQVQHVDLLPRLGGLRLGVAGAEARGAVQAAQRRGVGEAVGEAEGLLARVLRCLEERAQGRVRHDCVDGHGGMRDGLGRQGADRAAGLLLMLSVLMGSSGSVCRMFALWW</sequence>
<reference evidence="2" key="1">
    <citation type="submission" date="2014-12" db="EMBL/GenBank/DDBJ databases">
        <title>Genome Sequence of Valsa Canker Pathogens Uncovers a Specific Adaption of Colonization on Woody Bark.</title>
        <authorList>
            <person name="Yin Z."/>
            <person name="Liu H."/>
            <person name="Gao X."/>
            <person name="Li Z."/>
            <person name="Song N."/>
            <person name="Ke X."/>
            <person name="Dai Q."/>
            <person name="Wu Y."/>
            <person name="Sun Y."/>
            <person name="Xu J.-R."/>
            <person name="Kang Z.K."/>
            <person name="Wang L."/>
            <person name="Huang L."/>
        </authorList>
    </citation>
    <scope>NUCLEOTIDE SEQUENCE [LARGE SCALE GENOMIC DNA]</scope>
    <source>
        <strain evidence="2">SXYL134</strain>
    </source>
</reference>
<dbReference type="EMBL" id="KN714690">
    <property type="protein sequence ID" value="KUI56549.1"/>
    <property type="molecule type" value="Genomic_DNA"/>
</dbReference>
<organism evidence="1 2">
    <name type="scientific">Cytospora mali</name>
    <name type="common">Apple Valsa canker fungus</name>
    <name type="synonym">Valsa mali</name>
    <dbReference type="NCBI Taxonomy" id="578113"/>
    <lineage>
        <taxon>Eukaryota</taxon>
        <taxon>Fungi</taxon>
        <taxon>Dikarya</taxon>
        <taxon>Ascomycota</taxon>
        <taxon>Pezizomycotina</taxon>
        <taxon>Sordariomycetes</taxon>
        <taxon>Sordariomycetidae</taxon>
        <taxon>Diaporthales</taxon>
        <taxon>Cytosporaceae</taxon>
        <taxon>Cytospora</taxon>
    </lineage>
</organism>
<accession>A0A194UY57</accession>